<comment type="subunit">
    <text evidence="2">Directly interacts with tubulin-gamma; this interaction determines centrosomal localization.</text>
</comment>
<dbReference type="Proteomes" id="UP000481153">
    <property type="component" value="Unassembled WGS sequence"/>
</dbReference>
<keyword evidence="6 9" id="KW-0175">Coiled coil</keyword>
<evidence type="ECO:0000313" key="10">
    <source>
        <dbReference type="EMBL" id="KAF0736547.1"/>
    </source>
</evidence>
<proteinExistence type="predicted"/>
<evidence type="ECO:0000256" key="4">
    <source>
        <dbReference type="ARBA" id="ARBA00022490"/>
    </source>
</evidence>
<dbReference type="GO" id="GO:0005813">
    <property type="term" value="C:centrosome"/>
    <property type="evidence" value="ECO:0007669"/>
    <property type="project" value="UniProtKB-SubCell"/>
</dbReference>
<comment type="caution">
    <text evidence="10">The sequence shown here is derived from an EMBL/GenBank/DDBJ whole genome shotgun (WGS) entry which is preliminary data.</text>
</comment>
<evidence type="ECO:0000256" key="5">
    <source>
        <dbReference type="ARBA" id="ARBA00022803"/>
    </source>
</evidence>
<keyword evidence="11" id="KW-1185">Reference proteome</keyword>
<accession>A0A6G0X989</accession>
<keyword evidence="4" id="KW-0963">Cytoplasm</keyword>
<dbReference type="VEuPathDB" id="FungiDB:AeMF1_006311"/>
<dbReference type="InterPro" id="IPR037692">
    <property type="entry name" value="CEP70"/>
</dbReference>
<reference evidence="10 11" key="1">
    <citation type="submission" date="2019-07" db="EMBL/GenBank/DDBJ databases">
        <title>Genomics analysis of Aphanomyces spp. identifies a new class of oomycete effector associated with host adaptation.</title>
        <authorList>
            <person name="Gaulin E."/>
        </authorList>
    </citation>
    <scope>NUCLEOTIDE SEQUENCE [LARGE SCALE GENOMIC DNA]</scope>
    <source>
        <strain evidence="10 11">ATCC 201684</strain>
    </source>
</reference>
<evidence type="ECO:0000256" key="8">
    <source>
        <dbReference type="ARBA" id="ARBA00025273"/>
    </source>
</evidence>
<comment type="subcellular location">
    <subcellularLocation>
        <location evidence="1">Cytoplasm</location>
        <location evidence="1">Cytoskeleton</location>
        <location evidence="1">Microtubule organizing center</location>
        <location evidence="1">Centrosome</location>
    </subcellularLocation>
</comment>
<evidence type="ECO:0000256" key="1">
    <source>
        <dbReference type="ARBA" id="ARBA00004300"/>
    </source>
</evidence>
<dbReference type="GO" id="GO:0070507">
    <property type="term" value="P:regulation of microtubule cytoskeleton organization"/>
    <property type="evidence" value="ECO:0007669"/>
    <property type="project" value="InterPro"/>
</dbReference>
<comment type="function">
    <text evidence="8">Plays a role in the organization of both preexisting and nascent microtubules in interphase cells. During mitosis, required for the organization and orientation of the mitotic spindle.</text>
</comment>
<dbReference type="AlphaFoldDB" id="A0A6G0X989"/>
<keyword evidence="5" id="KW-0802">TPR repeat</keyword>
<feature type="coiled-coil region" evidence="9">
    <location>
        <begin position="161"/>
        <end position="195"/>
    </location>
</feature>
<sequence>MLPEKTSLINIVHDLISQLERQSQTVQDLIQESTINSKQQQRTEANLAASEKKLQEMRQSLDNAQREIESFKVDIKDVKVKFESDVKSLKNQKVKLEQQLKISEHRVKAKETLLERLQNKLQQQIDKEEFSKSRNQDVFRKIQQREPRKTSPSDLKSIELIGMYENERSHLNDEIAQLRNQVQELCSEVREKENIISRASGGGINIKDHDSLLHRLEQARFEQEQVTKQLRLQERSIHEKMKNIEAELQQSKQVIQELREENSNLHLEVEARPTIRDYKATQRRALLLERQLSSQTLAMKEANNIEELRKYIGTAELIRRDKTNAKLQLNRLNTLPKDTCVEIIQDICRQLELTDITLIGPSVAKMISVVQAIPRLEKFVRDVCTIAASKPASSLESVLHTLSRWKQNIGNLNTLQKYAADSFQILASRREKSFQPVESATVYSQALKAIKELVEFESQFLEEQNMYQLAAENVQKQPNLLVNRMVQHFRQLFGVKTMDGVFPKINEVFLFVNEMNNALASIKTTLGLAQDVSVSNALIALKDHLETVRPRPMPRQTENYVVAKNEEVAGLAQVRQNHMILKELKHVLGAQTFEELVPRAQRLMELLSISIQNTTN</sequence>
<gene>
    <name evidence="10" type="ORF">Ae201684_007557</name>
</gene>
<dbReference type="GO" id="GO:0060271">
    <property type="term" value="P:cilium assembly"/>
    <property type="evidence" value="ECO:0007669"/>
    <property type="project" value="InterPro"/>
</dbReference>
<evidence type="ECO:0000256" key="7">
    <source>
        <dbReference type="ARBA" id="ARBA00023212"/>
    </source>
</evidence>
<evidence type="ECO:0000256" key="9">
    <source>
        <dbReference type="SAM" id="Coils"/>
    </source>
</evidence>
<name>A0A6G0X989_9STRA</name>
<dbReference type="PANTHER" id="PTHR14594">
    <property type="entry name" value="CENTROSOMAL PROTEIN OF 70 KDA"/>
    <property type="match status" value="1"/>
</dbReference>
<evidence type="ECO:0000256" key="3">
    <source>
        <dbReference type="ARBA" id="ARBA00018408"/>
    </source>
</evidence>
<evidence type="ECO:0000256" key="2">
    <source>
        <dbReference type="ARBA" id="ARBA00011832"/>
    </source>
</evidence>
<dbReference type="PANTHER" id="PTHR14594:SF1">
    <property type="entry name" value="CENTROSOMAL PROTEIN OF 70 KDA"/>
    <property type="match status" value="1"/>
</dbReference>
<evidence type="ECO:0000313" key="11">
    <source>
        <dbReference type="Proteomes" id="UP000481153"/>
    </source>
</evidence>
<feature type="coiled-coil region" evidence="9">
    <location>
        <begin position="241"/>
        <end position="268"/>
    </location>
</feature>
<protein>
    <recommendedName>
        <fullName evidence="3">Centrosomal protein of 70 kDa</fullName>
    </recommendedName>
</protein>
<evidence type="ECO:0000256" key="6">
    <source>
        <dbReference type="ARBA" id="ARBA00023054"/>
    </source>
</evidence>
<organism evidence="10 11">
    <name type="scientific">Aphanomyces euteiches</name>
    <dbReference type="NCBI Taxonomy" id="100861"/>
    <lineage>
        <taxon>Eukaryota</taxon>
        <taxon>Sar</taxon>
        <taxon>Stramenopiles</taxon>
        <taxon>Oomycota</taxon>
        <taxon>Saprolegniomycetes</taxon>
        <taxon>Saprolegniales</taxon>
        <taxon>Verrucalvaceae</taxon>
        <taxon>Aphanomyces</taxon>
    </lineage>
</organism>
<dbReference type="EMBL" id="VJMJ01000089">
    <property type="protein sequence ID" value="KAF0736547.1"/>
    <property type="molecule type" value="Genomic_DNA"/>
</dbReference>
<feature type="coiled-coil region" evidence="9">
    <location>
        <begin position="12"/>
        <end position="134"/>
    </location>
</feature>
<keyword evidence="7" id="KW-0206">Cytoskeleton</keyword>
<dbReference type="GO" id="GO:0043015">
    <property type="term" value="F:gamma-tubulin binding"/>
    <property type="evidence" value="ECO:0007669"/>
    <property type="project" value="InterPro"/>
</dbReference>